<dbReference type="Proteomes" id="UP000516173">
    <property type="component" value="Chromosome"/>
</dbReference>
<dbReference type="PANTHER" id="PTHR43464">
    <property type="entry name" value="METHYLTRANSFERASE"/>
    <property type="match status" value="1"/>
</dbReference>
<keyword evidence="1" id="KW-0489">Methyltransferase</keyword>
<dbReference type="GO" id="GO:0032259">
    <property type="term" value="P:methylation"/>
    <property type="evidence" value="ECO:0007669"/>
    <property type="project" value="UniProtKB-KW"/>
</dbReference>
<dbReference type="PANTHER" id="PTHR43464:SF19">
    <property type="entry name" value="UBIQUINONE BIOSYNTHESIS O-METHYLTRANSFERASE, MITOCHONDRIAL"/>
    <property type="match status" value="1"/>
</dbReference>
<name>A0A7G1KDH0_9NOCA</name>
<keyword evidence="2 5" id="KW-0808">Transferase</keyword>
<dbReference type="SUPFAM" id="SSF53335">
    <property type="entry name" value="S-adenosyl-L-methionine-dependent methyltransferases"/>
    <property type="match status" value="1"/>
</dbReference>
<evidence type="ECO:0000256" key="2">
    <source>
        <dbReference type="ARBA" id="ARBA00022679"/>
    </source>
</evidence>
<dbReference type="KEGG" id="nwl:NWFMUON74_07820"/>
<dbReference type="Pfam" id="PF13649">
    <property type="entry name" value="Methyltransf_25"/>
    <property type="match status" value="1"/>
</dbReference>
<organism evidence="5 6">
    <name type="scientific">Nocardia wallacei</name>
    <dbReference type="NCBI Taxonomy" id="480035"/>
    <lineage>
        <taxon>Bacteria</taxon>
        <taxon>Bacillati</taxon>
        <taxon>Actinomycetota</taxon>
        <taxon>Actinomycetes</taxon>
        <taxon>Mycobacteriales</taxon>
        <taxon>Nocardiaceae</taxon>
        <taxon>Nocardia</taxon>
    </lineage>
</organism>
<protein>
    <submittedName>
        <fullName evidence="5">Transferase</fullName>
    </submittedName>
</protein>
<dbReference type="EMBL" id="AP023396">
    <property type="protein sequence ID" value="BCK53010.1"/>
    <property type="molecule type" value="Genomic_DNA"/>
</dbReference>
<accession>A0A7G1KDH0</accession>
<evidence type="ECO:0000256" key="1">
    <source>
        <dbReference type="ARBA" id="ARBA00022603"/>
    </source>
</evidence>
<reference evidence="5 6" key="1">
    <citation type="submission" date="2020-08" db="EMBL/GenBank/DDBJ databases">
        <title>Genome Sequencing of Nocardia wallacei strain FMUON74 and assembly.</title>
        <authorList>
            <person name="Toyokawa M."/>
            <person name="Uesaka K."/>
        </authorList>
    </citation>
    <scope>NUCLEOTIDE SEQUENCE [LARGE SCALE GENOMIC DNA]</scope>
    <source>
        <strain evidence="5 6">FMUON74</strain>
    </source>
</reference>
<keyword evidence="6" id="KW-1185">Reference proteome</keyword>
<proteinExistence type="predicted"/>
<dbReference type="InterPro" id="IPR041698">
    <property type="entry name" value="Methyltransf_25"/>
</dbReference>
<dbReference type="InterPro" id="IPR029063">
    <property type="entry name" value="SAM-dependent_MTases_sf"/>
</dbReference>
<sequence length="221" mass="23715">MERRADPALIAPIAAPVSTGRGSVAAMTAVVRMLYTLAYRLKITPWDTGRPPRELVDLVEGPSALTAGRALDIGCGTGTNVVYLARHGWDTTGLDLVGPAVAAARRKAEAADVDAVLVEADVTRLSDLDLGDRFQLILDLGCYHSLFPASLREDYARAVTAVAAPGATLLLYGFLPGRKPAHTVTGDELRHRFPGWQLVGEDAGTNWLPTTAFRLRRNLSD</sequence>
<dbReference type="GO" id="GO:0008168">
    <property type="term" value="F:methyltransferase activity"/>
    <property type="evidence" value="ECO:0007669"/>
    <property type="project" value="UniProtKB-KW"/>
</dbReference>
<feature type="domain" description="Methyltransferase" evidence="4">
    <location>
        <begin position="71"/>
        <end position="166"/>
    </location>
</feature>
<evidence type="ECO:0000313" key="6">
    <source>
        <dbReference type="Proteomes" id="UP000516173"/>
    </source>
</evidence>
<keyword evidence="3" id="KW-0949">S-adenosyl-L-methionine</keyword>
<gene>
    <name evidence="5" type="ORF">NWFMUON74_07820</name>
</gene>
<evidence type="ECO:0000256" key="3">
    <source>
        <dbReference type="ARBA" id="ARBA00022691"/>
    </source>
</evidence>
<evidence type="ECO:0000259" key="4">
    <source>
        <dbReference type="Pfam" id="PF13649"/>
    </source>
</evidence>
<dbReference type="AlphaFoldDB" id="A0A7G1KDH0"/>
<dbReference type="Gene3D" id="3.40.50.150">
    <property type="entry name" value="Vaccinia Virus protein VP39"/>
    <property type="match status" value="1"/>
</dbReference>
<evidence type="ECO:0000313" key="5">
    <source>
        <dbReference type="EMBL" id="BCK53010.1"/>
    </source>
</evidence>